<dbReference type="Proteomes" id="UP000006038">
    <property type="component" value="Chromosome 10"/>
</dbReference>
<dbReference type="EnsemblPlants" id="OB10G25050.1">
    <property type="protein sequence ID" value="OB10G25050.1"/>
    <property type="gene ID" value="OB10G25050"/>
</dbReference>
<dbReference type="AlphaFoldDB" id="J3N4Q7"/>
<reference evidence="1" key="1">
    <citation type="journal article" date="2013" name="Nat. Commun.">
        <title>Whole-genome sequencing of Oryza brachyantha reveals mechanisms underlying Oryza genome evolution.</title>
        <authorList>
            <person name="Chen J."/>
            <person name="Huang Q."/>
            <person name="Gao D."/>
            <person name="Wang J."/>
            <person name="Lang Y."/>
            <person name="Liu T."/>
            <person name="Li B."/>
            <person name="Bai Z."/>
            <person name="Luis Goicoechea J."/>
            <person name="Liang C."/>
            <person name="Chen C."/>
            <person name="Zhang W."/>
            <person name="Sun S."/>
            <person name="Liao Y."/>
            <person name="Zhang X."/>
            <person name="Yang L."/>
            <person name="Song C."/>
            <person name="Wang M."/>
            <person name="Shi J."/>
            <person name="Liu G."/>
            <person name="Liu J."/>
            <person name="Zhou H."/>
            <person name="Zhou W."/>
            <person name="Yu Q."/>
            <person name="An N."/>
            <person name="Chen Y."/>
            <person name="Cai Q."/>
            <person name="Wang B."/>
            <person name="Liu B."/>
            <person name="Min J."/>
            <person name="Huang Y."/>
            <person name="Wu H."/>
            <person name="Li Z."/>
            <person name="Zhang Y."/>
            <person name="Yin Y."/>
            <person name="Song W."/>
            <person name="Jiang J."/>
            <person name="Jackson S.A."/>
            <person name="Wing R.A."/>
            <person name="Wang J."/>
            <person name="Chen M."/>
        </authorList>
    </citation>
    <scope>NUCLEOTIDE SEQUENCE [LARGE SCALE GENOMIC DNA]</scope>
    <source>
        <strain evidence="1">cv. IRGC 101232</strain>
    </source>
</reference>
<dbReference type="HOGENOM" id="CLU_2486973_0_0_1"/>
<name>J3N4Q7_ORYBR</name>
<proteinExistence type="predicted"/>
<evidence type="ECO:0000313" key="2">
    <source>
        <dbReference type="Proteomes" id="UP000006038"/>
    </source>
</evidence>
<sequence>MNTNKFRHMYIIYSPIYGFRGGASHDCQSQMNPNDIFHWLHLSSGDSGDARPLFAFRSKTCSRRRMELRPACHAIHCFCQLVRAASS</sequence>
<dbReference type="Gramene" id="OB10G25050.1">
    <property type="protein sequence ID" value="OB10G25050.1"/>
    <property type="gene ID" value="OB10G25050"/>
</dbReference>
<keyword evidence="2" id="KW-1185">Reference proteome</keyword>
<organism evidence="1">
    <name type="scientific">Oryza brachyantha</name>
    <name type="common">malo sina</name>
    <dbReference type="NCBI Taxonomy" id="4533"/>
    <lineage>
        <taxon>Eukaryota</taxon>
        <taxon>Viridiplantae</taxon>
        <taxon>Streptophyta</taxon>
        <taxon>Embryophyta</taxon>
        <taxon>Tracheophyta</taxon>
        <taxon>Spermatophyta</taxon>
        <taxon>Magnoliopsida</taxon>
        <taxon>Liliopsida</taxon>
        <taxon>Poales</taxon>
        <taxon>Poaceae</taxon>
        <taxon>BOP clade</taxon>
        <taxon>Oryzoideae</taxon>
        <taxon>Oryzeae</taxon>
        <taxon>Oryzinae</taxon>
        <taxon>Oryza</taxon>
    </lineage>
</organism>
<evidence type="ECO:0000313" key="1">
    <source>
        <dbReference type="EnsemblPlants" id="OB10G25050.1"/>
    </source>
</evidence>
<reference evidence="1" key="2">
    <citation type="submission" date="2013-04" db="UniProtKB">
        <authorList>
            <consortium name="EnsemblPlants"/>
        </authorList>
    </citation>
    <scope>IDENTIFICATION</scope>
</reference>
<accession>J3N4Q7</accession>
<protein>
    <submittedName>
        <fullName evidence="1">Uncharacterized protein</fullName>
    </submittedName>
</protein>